<name>A0A645FFY8_9ZZZZ</name>
<organism evidence="1">
    <name type="scientific">bioreactor metagenome</name>
    <dbReference type="NCBI Taxonomy" id="1076179"/>
    <lineage>
        <taxon>unclassified sequences</taxon>
        <taxon>metagenomes</taxon>
        <taxon>ecological metagenomes</taxon>
    </lineage>
</organism>
<evidence type="ECO:0000313" key="1">
    <source>
        <dbReference type="EMBL" id="MPN11283.1"/>
    </source>
</evidence>
<proteinExistence type="predicted"/>
<accession>A0A645FFY8</accession>
<dbReference type="AlphaFoldDB" id="A0A645FFY8"/>
<comment type="caution">
    <text evidence="1">The sequence shown here is derived from an EMBL/GenBank/DDBJ whole genome shotgun (WGS) entry which is preliminary data.</text>
</comment>
<dbReference type="EMBL" id="VSSQ01057484">
    <property type="protein sequence ID" value="MPN11283.1"/>
    <property type="molecule type" value="Genomic_DNA"/>
</dbReference>
<sequence length="174" mass="19456">MQHAQMSQGHVASRSARSHLNLTCNRHVCQLAYGLEPDRGNICVYLPAVDGSFRPMKAVNRKGGLLIDLCWHFEGKGSFLPFHSNVCPGQRYGSSRHERCVLLEEELHHVARFPFNSNVLCTRFLLQTEAGLRCLIGHGCRQGNLTAVRRDRFLINNHISGASGNHKQGRGCPQ</sequence>
<reference evidence="1" key="1">
    <citation type="submission" date="2019-08" db="EMBL/GenBank/DDBJ databases">
        <authorList>
            <person name="Kucharzyk K."/>
            <person name="Murdoch R.W."/>
            <person name="Higgins S."/>
            <person name="Loffler F."/>
        </authorList>
    </citation>
    <scope>NUCLEOTIDE SEQUENCE</scope>
</reference>
<protein>
    <submittedName>
        <fullName evidence="1">Uncharacterized protein</fullName>
    </submittedName>
</protein>
<gene>
    <name evidence="1" type="ORF">SDC9_158584</name>
</gene>